<evidence type="ECO:0000313" key="1">
    <source>
        <dbReference type="Ensembl" id="ENSCCNP00000013491.1"/>
    </source>
</evidence>
<dbReference type="Ensembl" id="ENSCCNT00000017711.1">
    <property type="protein sequence ID" value="ENSCCNP00000013491.1"/>
    <property type="gene ID" value="ENSCCNG00000014011.1"/>
</dbReference>
<dbReference type="AlphaFoldDB" id="A0A8C0WN62"/>
<protein>
    <submittedName>
        <fullName evidence="1">Uncharacterized protein</fullName>
    </submittedName>
</protein>
<accession>A0A8C0WN62</accession>
<sequence length="76" mass="8145">MGDVKLVASSHVSKTSLSVDPSRVSSMPLTEAPAFILPPRNLCIKEGATAKFEGRVRSVVGWEDGRGPRLLLKPCP</sequence>
<reference evidence="1" key="1">
    <citation type="submission" date="2023-09" db="UniProtKB">
        <authorList>
            <consortium name="Ensembl"/>
        </authorList>
    </citation>
    <scope>IDENTIFICATION</scope>
</reference>
<proteinExistence type="predicted"/>
<organism evidence="1">
    <name type="scientific">Castor canadensis</name>
    <name type="common">American beaver</name>
    <dbReference type="NCBI Taxonomy" id="51338"/>
    <lineage>
        <taxon>Eukaryota</taxon>
        <taxon>Metazoa</taxon>
        <taxon>Chordata</taxon>
        <taxon>Craniata</taxon>
        <taxon>Vertebrata</taxon>
        <taxon>Euteleostomi</taxon>
        <taxon>Mammalia</taxon>
        <taxon>Eutheria</taxon>
        <taxon>Euarchontoglires</taxon>
        <taxon>Glires</taxon>
        <taxon>Rodentia</taxon>
        <taxon>Castorimorpha</taxon>
        <taxon>Castoridae</taxon>
        <taxon>Castor</taxon>
    </lineage>
</organism>
<name>A0A8C0WN62_CASCN</name>